<proteinExistence type="predicted"/>
<feature type="transmembrane region" description="Helical" evidence="2">
    <location>
        <begin position="57"/>
        <end position="80"/>
    </location>
</feature>
<sequence length="1107" mass="129743">MMQENRTIEQKLYQFYRKYYVNKLIKGTIFFLVLGVLFAFSTLYIEYFLWLKPSGRTMLFLIFIAVQGFLLFRFILFSAFKLIGLQRGISFKEASKIIGDHFPEVQDKLLNVLQLKENTNQTDLLLASIAQKSKELQPVPFAKAINFSKNKKYIPYFIIPVLVWMVSLFSGTNKALSESFTRVVNFNTEYVPPAPFAFQLLNENLDVIQGKQIEIVVKTNGSVVPLEAKIFFNDQEYFLDTNEGGTFSFTFTDLQESTSFYVESNGIESRTYKLNVIKAPIIQNISLDFEYPRYIRKENESLQNITNVTVPEGTRLTWNVTTNETEELFFINKTKKDRFKEVERQHFEFKRQIKKGFYYQIASSNAHLKEYEKLGFTVNVLKDEYPKIEVKSSLDSISEKQRFFAGKISDDYGLKKLQVVYYDQSNPEAKQFQEISIQKSSLETFFYELPDSLLTKEGIYYELYFEVFDNDGVNGAKKAVSRKFSFKNKTDNEKQQELLEEQKDYINKLENSIQNQKLQQKELDNIQKNLKDKKEINWNDKKKIDNYIKRQEQYKQMMERQTDKMQENLDEKKEINESLQNKKEELKKRIEELKKLEKQQKLLDELEKMAQKLNKEQLINKAKELAQQNKQQEKSLERILELTKRFYVEQKTMQIADKLDKLAKKQESVQNDKQDAKEQQDKINKEFKNIEKELEELSKDNEKLKEPMKMPEMDDQKEDVNKETQKAKENLDKQQKSKAKKNQKKASKKMKEMSQMMQQSMMDMQGEMIEENIDDLRKILENLVTFSFEQEALMNTFDEISSDHPEFGKNLKKQNEIKTYFEHIDDSLYMLSMRMPTLSTKIQDDLSSAHYNLNQSLENFAERRFNSGISNQRYVMTAANGLADFLSNMLNNMQNSMSPSMGQGKKSGKSFSLPDLIQKQKGLGEKMKDGQKKGNEKGKNQGGKKKGDKPDKNGKDGKKGSGGEGEEQMNQELYQIYKEQSQLREQLQNAIKQGGDKSGEARKALKTMEQLENEILEKGFNQATLQKMRNLEYQLLKLDKAAFEQGFEKKRKSTANTNEAAKRKIKELTLKKLFYNQTEILNRQSLPLQQNYKKKVQKYFSAPKKKD</sequence>
<dbReference type="EMBL" id="JAVTTO010000001">
    <property type="protein sequence ID" value="MDT7831377.1"/>
    <property type="molecule type" value="Genomic_DNA"/>
</dbReference>
<dbReference type="RefSeq" id="WP_349240622.1">
    <property type="nucleotide sequence ID" value="NZ_JAVTTO010000001.1"/>
</dbReference>
<feature type="region of interest" description="Disordered" evidence="1">
    <location>
        <begin position="922"/>
        <end position="967"/>
    </location>
</feature>
<feature type="compositionally biased region" description="Basic and acidic residues" evidence="1">
    <location>
        <begin position="695"/>
        <end position="735"/>
    </location>
</feature>
<feature type="transmembrane region" description="Helical" evidence="2">
    <location>
        <begin position="153"/>
        <end position="172"/>
    </location>
</feature>
<evidence type="ECO:0000313" key="4">
    <source>
        <dbReference type="Proteomes" id="UP001257277"/>
    </source>
</evidence>
<organism evidence="3 4">
    <name type="scientific">Asprobacillus argus</name>
    <dbReference type="NCBI Taxonomy" id="3076534"/>
    <lineage>
        <taxon>Bacteria</taxon>
        <taxon>Pseudomonadati</taxon>
        <taxon>Bacteroidota</taxon>
        <taxon>Flavobacteriia</taxon>
        <taxon>Flavobacteriales</taxon>
        <taxon>Flavobacteriaceae</taxon>
        <taxon>Asprobacillus</taxon>
    </lineage>
</organism>
<accession>A0ABU3LCV0</accession>
<dbReference type="Proteomes" id="UP001257277">
    <property type="component" value="Unassembled WGS sequence"/>
</dbReference>
<reference evidence="3 4" key="1">
    <citation type="submission" date="2023-09" db="EMBL/GenBank/DDBJ databases">
        <title>Novel taxa isolated from Blanes Bay.</title>
        <authorList>
            <person name="Rey-Velasco X."/>
            <person name="Lucena T."/>
        </authorList>
    </citation>
    <scope>NUCLEOTIDE SEQUENCE [LARGE SCALE GENOMIC DNA]</scope>
    <source>
        <strain evidence="3 4">S356</strain>
    </source>
</reference>
<evidence type="ECO:0000256" key="2">
    <source>
        <dbReference type="SAM" id="Phobius"/>
    </source>
</evidence>
<keyword evidence="2" id="KW-0812">Transmembrane</keyword>
<feature type="transmembrane region" description="Helical" evidence="2">
    <location>
        <begin position="24"/>
        <end position="45"/>
    </location>
</feature>
<name>A0ABU3LCV0_9FLAO</name>
<keyword evidence="2" id="KW-0472">Membrane</keyword>
<feature type="compositionally biased region" description="Basic and acidic residues" evidence="1">
    <location>
        <begin position="922"/>
        <end position="939"/>
    </location>
</feature>
<keyword evidence="2" id="KW-1133">Transmembrane helix</keyword>
<comment type="caution">
    <text evidence="3">The sequence shown here is derived from an EMBL/GenBank/DDBJ whole genome shotgun (WGS) entry which is preliminary data.</text>
</comment>
<evidence type="ECO:0000256" key="1">
    <source>
        <dbReference type="SAM" id="MobiDB-lite"/>
    </source>
</evidence>
<feature type="compositionally biased region" description="Basic and acidic residues" evidence="1">
    <location>
        <begin position="948"/>
        <end position="961"/>
    </location>
</feature>
<feature type="compositionally biased region" description="Basic residues" evidence="1">
    <location>
        <begin position="736"/>
        <end position="748"/>
    </location>
</feature>
<keyword evidence="4" id="KW-1185">Reference proteome</keyword>
<feature type="region of interest" description="Disordered" evidence="1">
    <location>
        <begin position="695"/>
        <end position="753"/>
    </location>
</feature>
<evidence type="ECO:0000313" key="3">
    <source>
        <dbReference type="EMBL" id="MDT7831377.1"/>
    </source>
</evidence>
<protein>
    <submittedName>
        <fullName evidence="3">DUF4175 family protein</fullName>
    </submittedName>
</protein>
<gene>
    <name evidence="3" type="ORF">RQM59_03240</name>
</gene>